<proteinExistence type="predicted"/>
<evidence type="ECO:0000256" key="1">
    <source>
        <dbReference type="ARBA" id="ARBA00004236"/>
    </source>
</evidence>
<evidence type="ECO:0000313" key="9">
    <source>
        <dbReference type="EMBL" id="ABB16230.1"/>
    </source>
</evidence>
<dbReference type="HOGENOM" id="CLU_017386_1_0_9"/>
<evidence type="ECO:0000259" key="8">
    <source>
        <dbReference type="PROSITE" id="PS51379"/>
    </source>
</evidence>
<protein>
    <submittedName>
        <fullName evidence="9">Iron-sulfur cluster-binding protein</fullName>
    </submittedName>
</protein>
<evidence type="ECO:0000256" key="4">
    <source>
        <dbReference type="ARBA" id="ARBA00023004"/>
    </source>
</evidence>
<dbReference type="eggNOG" id="COG0348">
    <property type="taxonomic scope" value="Bacteria"/>
</dbReference>
<keyword evidence="7" id="KW-0812">Transmembrane</keyword>
<feature type="transmembrane region" description="Helical" evidence="7">
    <location>
        <begin position="98"/>
        <end position="120"/>
    </location>
</feature>
<dbReference type="InterPro" id="IPR052378">
    <property type="entry name" value="NosR_regulator"/>
</dbReference>
<dbReference type="Proteomes" id="UP000002706">
    <property type="component" value="Chromosome"/>
</dbReference>
<dbReference type="Pfam" id="PF12801">
    <property type="entry name" value="Fer4_5"/>
    <property type="match status" value="2"/>
</dbReference>
<feature type="transmembrane region" description="Helical" evidence="7">
    <location>
        <begin position="54"/>
        <end position="77"/>
    </location>
</feature>
<dbReference type="PROSITE" id="PS51379">
    <property type="entry name" value="4FE4S_FER_2"/>
    <property type="match status" value="1"/>
</dbReference>
<dbReference type="GO" id="GO:0051536">
    <property type="term" value="F:iron-sulfur cluster binding"/>
    <property type="evidence" value="ECO:0007669"/>
    <property type="project" value="UniProtKB-KW"/>
</dbReference>
<dbReference type="GO" id="GO:0046872">
    <property type="term" value="F:metal ion binding"/>
    <property type="evidence" value="ECO:0007669"/>
    <property type="project" value="UniProtKB-KW"/>
</dbReference>
<keyword evidence="5" id="KW-0411">Iron-sulfur</keyword>
<dbReference type="SUPFAM" id="SSF46548">
    <property type="entry name" value="alpha-helical ferredoxin"/>
    <property type="match status" value="1"/>
</dbReference>
<reference evidence="9 10" key="1">
    <citation type="journal article" date="2005" name="PLoS Genet.">
        <title>Life in hot carbon monoxide: the complete genome sequence of Carboxydothermus hydrogenoformans Z-2901.</title>
        <authorList>
            <person name="Wu M."/>
            <person name="Ren Q."/>
            <person name="Durkin A.S."/>
            <person name="Daugherty S.C."/>
            <person name="Brinkac L.M."/>
            <person name="Dodson R.J."/>
            <person name="Madupu R."/>
            <person name="Sullivan S.A."/>
            <person name="Kolonay J.F."/>
            <person name="Haft D.H."/>
            <person name="Nelson W.C."/>
            <person name="Tallon L.J."/>
            <person name="Jones K.M."/>
            <person name="Ulrich L.E."/>
            <person name="Gonzalez J.M."/>
            <person name="Zhulin I.B."/>
            <person name="Robb F.T."/>
            <person name="Eisen J.A."/>
        </authorList>
    </citation>
    <scope>NUCLEOTIDE SEQUENCE [LARGE SCALE GENOMIC DNA]</scope>
    <source>
        <strain evidence="10">ATCC BAA-161 / DSM 6008 / Z-2901</strain>
    </source>
</reference>
<organism evidence="9 10">
    <name type="scientific">Carboxydothermus hydrogenoformans (strain ATCC BAA-161 / DSM 6008 / Z-2901)</name>
    <dbReference type="NCBI Taxonomy" id="246194"/>
    <lineage>
        <taxon>Bacteria</taxon>
        <taxon>Bacillati</taxon>
        <taxon>Bacillota</taxon>
        <taxon>Clostridia</taxon>
        <taxon>Thermoanaerobacterales</taxon>
        <taxon>Thermoanaerobacteraceae</taxon>
        <taxon>Carboxydothermus</taxon>
    </lineage>
</organism>
<keyword evidence="2" id="KW-1003">Cell membrane</keyword>
<dbReference type="OrthoDB" id="9771372at2"/>
<keyword evidence="4" id="KW-0408">Iron</keyword>
<name>Q3A9C6_CARHZ</name>
<keyword evidence="7" id="KW-1133">Transmembrane helix</keyword>
<dbReference type="InParanoid" id="Q3A9C6"/>
<keyword evidence="3" id="KW-0479">Metal-binding</keyword>
<dbReference type="PANTHER" id="PTHR30224:SF4">
    <property type="entry name" value="ELECTRON TRANSPORT PROTEIN YCCM-RELATED"/>
    <property type="match status" value="1"/>
</dbReference>
<feature type="transmembrane region" description="Helical" evidence="7">
    <location>
        <begin position="411"/>
        <end position="434"/>
    </location>
</feature>
<accession>Q3A9C6</accession>
<dbReference type="PANTHER" id="PTHR30224">
    <property type="entry name" value="ELECTRON TRANSPORT PROTEIN"/>
    <property type="match status" value="1"/>
</dbReference>
<gene>
    <name evidence="9" type="ordered locus">CHY_2464</name>
</gene>
<dbReference type="STRING" id="246194.CHY_2464"/>
<dbReference type="RefSeq" id="WP_011345331.1">
    <property type="nucleotide sequence ID" value="NC_007503.1"/>
</dbReference>
<feature type="transmembrane region" description="Helical" evidence="7">
    <location>
        <begin position="12"/>
        <end position="34"/>
    </location>
</feature>
<feature type="transmembrane region" description="Helical" evidence="7">
    <location>
        <begin position="289"/>
        <end position="308"/>
    </location>
</feature>
<dbReference type="PROSITE" id="PS00198">
    <property type="entry name" value="4FE4S_FER_1"/>
    <property type="match status" value="1"/>
</dbReference>
<evidence type="ECO:0000313" key="10">
    <source>
        <dbReference type="Proteomes" id="UP000002706"/>
    </source>
</evidence>
<evidence type="ECO:0000256" key="7">
    <source>
        <dbReference type="SAM" id="Phobius"/>
    </source>
</evidence>
<dbReference type="GO" id="GO:0005886">
    <property type="term" value="C:plasma membrane"/>
    <property type="evidence" value="ECO:0007669"/>
    <property type="project" value="UniProtKB-SubCell"/>
</dbReference>
<dbReference type="EMBL" id="CP000141">
    <property type="protein sequence ID" value="ABB16230.1"/>
    <property type="molecule type" value="Genomic_DNA"/>
</dbReference>
<dbReference type="InterPro" id="IPR017900">
    <property type="entry name" value="4Fe4S_Fe_S_CS"/>
</dbReference>
<sequence>MNQVLKNILKSRWYPVIFQIITLFFFSIVIYTLITGPASPHDNFGTALTWVLWWPIIPLIFLLLGRFWCAICPFATINDFVQKFAGMKLKVPNFLKKYGIWIIDATFIIITWSDHIWGIVENPRGSGILLLLITTGVIFSGVLFERRTWCRYLCFLGGLAGNYSRTGMLKLRATPDICKNCTTLACYKGSKNAPGCPLFEVPRNMQTSATCNLCGYCVKNCPNDSINISFKPPASELWFIKRPRLEESFLAIVIMGIVFVQNLTMLEIWQKWQKALTNILHTDSYPVLFTVLFLIAMTIPVVLTLVASKGASYANRQKTWENFARYGYSLIPLDLAGHIAHNLFHLLAEGKSIYYTGLAFFTGKKLEGMSPAIVSSSTITFLQYTILVLGAILSLYTAWKIAKNNEPKNTFNVFLPFSILIIIFLLINIYLFMLPMAMRM</sequence>
<evidence type="ECO:0000256" key="2">
    <source>
        <dbReference type="ARBA" id="ARBA00022475"/>
    </source>
</evidence>
<feature type="transmembrane region" description="Helical" evidence="7">
    <location>
        <begin position="126"/>
        <end position="144"/>
    </location>
</feature>
<dbReference type="AlphaFoldDB" id="Q3A9C6"/>
<dbReference type="InterPro" id="IPR017896">
    <property type="entry name" value="4Fe4S_Fe-S-bd"/>
</dbReference>
<evidence type="ECO:0000256" key="5">
    <source>
        <dbReference type="ARBA" id="ARBA00023014"/>
    </source>
</evidence>
<comment type="subcellular location">
    <subcellularLocation>
        <location evidence="1">Cell membrane</location>
    </subcellularLocation>
</comment>
<evidence type="ECO:0000256" key="6">
    <source>
        <dbReference type="ARBA" id="ARBA00023136"/>
    </source>
</evidence>
<feature type="transmembrane region" description="Helical" evidence="7">
    <location>
        <begin position="249"/>
        <end position="269"/>
    </location>
</feature>
<dbReference type="KEGG" id="chy:CHY_2464"/>
<keyword evidence="10" id="KW-1185">Reference proteome</keyword>
<evidence type="ECO:0000256" key="3">
    <source>
        <dbReference type="ARBA" id="ARBA00022723"/>
    </source>
</evidence>
<feature type="transmembrane region" description="Helical" evidence="7">
    <location>
        <begin position="379"/>
        <end position="399"/>
    </location>
</feature>
<keyword evidence="6 7" id="KW-0472">Membrane</keyword>
<feature type="domain" description="4Fe-4S ferredoxin-type" evidence="8">
    <location>
        <begin position="202"/>
        <end position="231"/>
    </location>
</feature>